<gene>
    <name evidence="6" type="ORF">HMPREF3200_00349</name>
</gene>
<dbReference type="CDD" id="cd00038">
    <property type="entry name" value="CAP_ED"/>
    <property type="match status" value="1"/>
</dbReference>
<dbReference type="PANTHER" id="PTHR24567:SF26">
    <property type="entry name" value="REGULATORY PROTEIN YEIL"/>
    <property type="match status" value="1"/>
</dbReference>
<organism evidence="6 7">
    <name type="scientific">Anaerococcus tetradius</name>
    <dbReference type="NCBI Taxonomy" id="33036"/>
    <lineage>
        <taxon>Bacteria</taxon>
        <taxon>Bacillati</taxon>
        <taxon>Bacillota</taxon>
        <taxon>Tissierellia</taxon>
        <taxon>Tissierellales</taxon>
        <taxon>Peptoniphilaceae</taxon>
        <taxon>Anaerococcus</taxon>
    </lineage>
</organism>
<keyword evidence="3" id="KW-0804">Transcription</keyword>
<dbReference type="SUPFAM" id="SSF51206">
    <property type="entry name" value="cAMP-binding domain-like"/>
    <property type="match status" value="1"/>
</dbReference>
<evidence type="ECO:0000256" key="2">
    <source>
        <dbReference type="ARBA" id="ARBA00023125"/>
    </source>
</evidence>
<evidence type="ECO:0000259" key="5">
    <source>
        <dbReference type="PROSITE" id="PS51063"/>
    </source>
</evidence>
<dbReference type="PROSITE" id="PS50042">
    <property type="entry name" value="CNMP_BINDING_3"/>
    <property type="match status" value="1"/>
</dbReference>
<name>A0A133KHP4_9FIRM</name>
<dbReference type="PATRIC" id="fig|33036.3.peg.350"/>
<feature type="domain" description="Cyclic nucleotide-binding" evidence="4">
    <location>
        <begin position="8"/>
        <end position="104"/>
    </location>
</feature>
<keyword evidence="1" id="KW-0805">Transcription regulation</keyword>
<protein>
    <submittedName>
        <fullName evidence="6">Cyclic nucleotide-binding domain protein</fullName>
    </submittedName>
</protein>
<dbReference type="InterPro" id="IPR036390">
    <property type="entry name" value="WH_DNA-bd_sf"/>
</dbReference>
<evidence type="ECO:0000256" key="1">
    <source>
        <dbReference type="ARBA" id="ARBA00023015"/>
    </source>
</evidence>
<dbReference type="Proteomes" id="UP000070383">
    <property type="component" value="Unassembled WGS sequence"/>
</dbReference>
<dbReference type="SMART" id="SM00100">
    <property type="entry name" value="cNMP"/>
    <property type="match status" value="1"/>
</dbReference>
<accession>A0A133KHP4</accession>
<dbReference type="InterPro" id="IPR050397">
    <property type="entry name" value="Env_Response_Regulators"/>
</dbReference>
<dbReference type="GO" id="GO:0005829">
    <property type="term" value="C:cytosol"/>
    <property type="evidence" value="ECO:0007669"/>
    <property type="project" value="TreeGrafter"/>
</dbReference>
<dbReference type="PROSITE" id="PS51063">
    <property type="entry name" value="HTH_CRP_2"/>
    <property type="match status" value="1"/>
</dbReference>
<dbReference type="SUPFAM" id="SSF46785">
    <property type="entry name" value="Winged helix' DNA-binding domain"/>
    <property type="match status" value="1"/>
</dbReference>
<keyword evidence="7" id="KW-1185">Reference proteome</keyword>
<dbReference type="InterPro" id="IPR000595">
    <property type="entry name" value="cNMP-bd_dom"/>
</dbReference>
<dbReference type="AlphaFoldDB" id="A0A133KHP4"/>
<feature type="domain" description="HTH crp-type" evidence="5">
    <location>
        <begin position="144"/>
        <end position="209"/>
    </location>
</feature>
<dbReference type="InterPro" id="IPR014710">
    <property type="entry name" value="RmlC-like_jellyroll"/>
</dbReference>
<dbReference type="InterPro" id="IPR012318">
    <property type="entry name" value="HTH_CRP"/>
</dbReference>
<dbReference type="GO" id="GO:0003700">
    <property type="term" value="F:DNA-binding transcription factor activity"/>
    <property type="evidence" value="ECO:0007669"/>
    <property type="project" value="TreeGrafter"/>
</dbReference>
<proteinExistence type="predicted"/>
<reference evidence="7" key="1">
    <citation type="submission" date="2016-01" db="EMBL/GenBank/DDBJ databases">
        <authorList>
            <person name="Mitreva M."/>
            <person name="Pepin K.H."/>
            <person name="Mihindukulasuriya K.A."/>
            <person name="Fulton R."/>
            <person name="Fronick C."/>
            <person name="O'Laughlin M."/>
            <person name="Miner T."/>
            <person name="Herter B."/>
            <person name="Rosa B.A."/>
            <person name="Cordes M."/>
            <person name="Tomlinson C."/>
            <person name="Wollam A."/>
            <person name="Palsikar V.B."/>
            <person name="Mardis E.R."/>
            <person name="Wilson R.K."/>
        </authorList>
    </citation>
    <scope>NUCLEOTIDE SEQUENCE [LARGE SCALE GENOMIC DNA]</scope>
    <source>
        <strain evidence="7">MJR8151</strain>
    </source>
</reference>
<dbReference type="OrthoDB" id="3176638at2"/>
<comment type="caution">
    <text evidence="6">The sequence shown here is derived from an EMBL/GenBank/DDBJ whole genome shotgun (WGS) entry which is preliminary data.</text>
</comment>
<dbReference type="InterPro" id="IPR018490">
    <property type="entry name" value="cNMP-bd_dom_sf"/>
</dbReference>
<dbReference type="Pfam" id="PF00027">
    <property type="entry name" value="cNMP_binding"/>
    <property type="match status" value="1"/>
</dbReference>
<evidence type="ECO:0000259" key="4">
    <source>
        <dbReference type="PROSITE" id="PS50042"/>
    </source>
</evidence>
<dbReference type="SMART" id="SM00419">
    <property type="entry name" value="HTH_CRP"/>
    <property type="match status" value="1"/>
</dbReference>
<dbReference type="Pfam" id="PF13545">
    <property type="entry name" value="HTH_Crp_2"/>
    <property type="match status" value="1"/>
</dbReference>
<keyword evidence="2" id="KW-0238">DNA-binding</keyword>
<dbReference type="PANTHER" id="PTHR24567">
    <property type="entry name" value="CRP FAMILY TRANSCRIPTIONAL REGULATORY PROTEIN"/>
    <property type="match status" value="1"/>
</dbReference>
<dbReference type="EMBL" id="LRPM01000007">
    <property type="protein sequence ID" value="KWZ79056.1"/>
    <property type="molecule type" value="Genomic_DNA"/>
</dbReference>
<sequence length="215" mass="25023">MDLRKISIFKNLKNEEIEEIKKIADLNLVTYPKDSHIFTKGEIKDDLYCLIAGRIKVYKIDPEGKRYIIASFDKPAIFGEVYAYLREPFDFWAQADVDSKVLVIKDFRKLINTSKSTNFRINFIEILARKSLKLSKKNQINSQANLKQKIAAFLLDNEKDNLVKLTISREEWADYLATTRPSLSRSLSEMAKEGLIRIEDKLIRIEDRKSLEAMI</sequence>
<evidence type="ECO:0000256" key="3">
    <source>
        <dbReference type="ARBA" id="ARBA00023163"/>
    </source>
</evidence>
<dbReference type="STRING" id="33036.HMPREF3200_00349"/>
<dbReference type="RefSeq" id="WP_060928989.1">
    <property type="nucleotide sequence ID" value="NZ_KQ955250.1"/>
</dbReference>
<dbReference type="GO" id="GO:0003677">
    <property type="term" value="F:DNA binding"/>
    <property type="evidence" value="ECO:0007669"/>
    <property type="project" value="UniProtKB-KW"/>
</dbReference>
<dbReference type="Gene3D" id="2.60.120.10">
    <property type="entry name" value="Jelly Rolls"/>
    <property type="match status" value="1"/>
</dbReference>
<evidence type="ECO:0000313" key="7">
    <source>
        <dbReference type="Proteomes" id="UP000070383"/>
    </source>
</evidence>
<evidence type="ECO:0000313" key="6">
    <source>
        <dbReference type="EMBL" id="KWZ79056.1"/>
    </source>
</evidence>